<dbReference type="Gene3D" id="3.40.630.30">
    <property type="match status" value="1"/>
</dbReference>
<dbReference type="EMBL" id="MU004189">
    <property type="protein sequence ID" value="KAF2495638.1"/>
    <property type="molecule type" value="Genomic_DNA"/>
</dbReference>
<dbReference type="CDD" id="cd04301">
    <property type="entry name" value="NAT_SF"/>
    <property type="match status" value="1"/>
</dbReference>
<reference evidence="2" key="1">
    <citation type="journal article" date="2020" name="Stud. Mycol.">
        <title>101 Dothideomycetes genomes: a test case for predicting lifestyles and emergence of pathogens.</title>
        <authorList>
            <person name="Haridas S."/>
            <person name="Albert R."/>
            <person name="Binder M."/>
            <person name="Bloem J."/>
            <person name="Labutti K."/>
            <person name="Salamov A."/>
            <person name="Andreopoulos B."/>
            <person name="Baker S."/>
            <person name="Barry K."/>
            <person name="Bills G."/>
            <person name="Bluhm B."/>
            <person name="Cannon C."/>
            <person name="Castanera R."/>
            <person name="Culley D."/>
            <person name="Daum C."/>
            <person name="Ezra D."/>
            <person name="Gonzalez J."/>
            <person name="Henrissat B."/>
            <person name="Kuo A."/>
            <person name="Liang C."/>
            <person name="Lipzen A."/>
            <person name="Lutzoni F."/>
            <person name="Magnuson J."/>
            <person name="Mondo S."/>
            <person name="Nolan M."/>
            <person name="Ohm R."/>
            <person name="Pangilinan J."/>
            <person name="Park H.-J."/>
            <person name="Ramirez L."/>
            <person name="Alfaro M."/>
            <person name="Sun H."/>
            <person name="Tritt A."/>
            <person name="Yoshinaga Y."/>
            <person name="Zwiers L.-H."/>
            <person name="Turgeon B."/>
            <person name="Goodwin S."/>
            <person name="Spatafora J."/>
            <person name="Crous P."/>
            <person name="Grigoriev I."/>
        </authorList>
    </citation>
    <scope>NUCLEOTIDE SEQUENCE</scope>
    <source>
        <strain evidence="2">CBS 269.34</strain>
    </source>
</reference>
<dbReference type="Pfam" id="PF00583">
    <property type="entry name" value="Acetyltransf_1"/>
    <property type="match status" value="1"/>
</dbReference>
<keyword evidence="3" id="KW-1185">Reference proteome</keyword>
<protein>
    <recommendedName>
        <fullName evidence="1">N-acetyltransferase domain-containing protein</fullName>
    </recommendedName>
</protein>
<dbReference type="SUPFAM" id="SSF55729">
    <property type="entry name" value="Acyl-CoA N-acyltransferases (Nat)"/>
    <property type="match status" value="1"/>
</dbReference>
<dbReference type="GO" id="GO:0016747">
    <property type="term" value="F:acyltransferase activity, transferring groups other than amino-acyl groups"/>
    <property type="evidence" value="ECO:0007669"/>
    <property type="project" value="InterPro"/>
</dbReference>
<dbReference type="OrthoDB" id="2019666at2759"/>
<name>A0A6A6QSZ2_9PEZI</name>
<feature type="domain" description="N-acetyltransferase" evidence="1">
    <location>
        <begin position="68"/>
        <end position="126"/>
    </location>
</feature>
<evidence type="ECO:0000313" key="3">
    <source>
        <dbReference type="Proteomes" id="UP000799750"/>
    </source>
</evidence>
<gene>
    <name evidence="2" type="ORF">BU16DRAFT_572867</name>
</gene>
<evidence type="ECO:0000313" key="2">
    <source>
        <dbReference type="EMBL" id="KAF2495638.1"/>
    </source>
</evidence>
<dbReference type="Proteomes" id="UP000799750">
    <property type="component" value="Unassembled WGS sequence"/>
</dbReference>
<organism evidence="2 3">
    <name type="scientific">Lophium mytilinum</name>
    <dbReference type="NCBI Taxonomy" id="390894"/>
    <lineage>
        <taxon>Eukaryota</taxon>
        <taxon>Fungi</taxon>
        <taxon>Dikarya</taxon>
        <taxon>Ascomycota</taxon>
        <taxon>Pezizomycotina</taxon>
        <taxon>Dothideomycetes</taxon>
        <taxon>Pleosporomycetidae</taxon>
        <taxon>Mytilinidiales</taxon>
        <taxon>Mytilinidiaceae</taxon>
        <taxon>Lophium</taxon>
    </lineage>
</organism>
<dbReference type="AlphaFoldDB" id="A0A6A6QSZ2"/>
<dbReference type="InterPro" id="IPR000182">
    <property type="entry name" value="GNAT_dom"/>
</dbReference>
<sequence>MSSALLPTFQKFENDAISQDIIESAAALCSTNYGVWGPGAELNAGAFAKPGRRVRMSAAKLRAECLPTGARTTYVRAKIGDELIGNVLACRWQYQGRSICWITQLVVSSTYRKRGVATRMLTELQEGEPKRAFGILSSHPAAILATLRAFGRGIEDVDLSMTQEHANAIMKISPVRYVHTATLRGSLFGNNKADGVISSANTNFWVDHQEPVEALEEVRKRGVIWPFGDLLEGHEYLVILEGQT</sequence>
<dbReference type="InterPro" id="IPR016181">
    <property type="entry name" value="Acyl_CoA_acyltransferase"/>
</dbReference>
<accession>A0A6A6QSZ2</accession>
<proteinExistence type="predicted"/>
<evidence type="ECO:0000259" key="1">
    <source>
        <dbReference type="Pfam" id="PF00583"/>
    </source>
</evidence>